<keyword evidence="3" id="KW-1185">Reference proteome</keyword>
<dbReference type="EMBL" id="JAWJWF010000002">
    <property type="protein sequence ID" value="KAK6638105.1"/>
    <property type="molecule type" value="Genomic_DNA"/>
</dbReference>
<organism evidence="2 3">
    <name type="scientific">Polyplax serrata</name>
    <name type="common">Common mouse louse</name>
    <dbReference type="NCBI Taxonomy" id="468196"/>
    <lineage>
        <taxon>Eukaryota</taxon>
        <taxon>Metazoa</taxon>
        <taxon>Ecdysozoa</taxon>
        <taxon>Arthropoda</taxon>
        <taxon>Hexapoda</taxon>
        <taxon>Insecta</taxon>
        <taxon>Pterygota</taxon>
        <taxon>Neoptera</taxon>
        <taxon>Paraneoptera</taxon>
        <taxon>Psocodea</taxon>
        <taxon>Troctomorpha</taxon>
        <taxon>Phthiraptera</taxon>
        <taxon>Anoplura</taxon>
        <taxon>Polyplacidae</taxon>
        <taxon>Polyplax</taxon>
    </lineage>
</organism>
<gene>
    <name evidence="2" type="ORF">RUM44_008530</name>
</gene>
<proteinExistence type="predicted"/>
<comment type="caution">
    <text evidence="2">The sequence shown here is derived from an EMBL/GenBank/DDBJ whole genome shotgun (WGS) entry which is preliminary data.</text>
</comment>
<name>A0ABR1B8I5_POLSC</name>
<evidence type="ECO:0000313" key="2">
    <source>
        <dbReference type="EMBL" id="KAK6638105.1"/>
    </source>
</evidence>
<sequence length="186" mass="21204">MYEIRAEKQPINYVSRPKKNCRAERLPWTRKNKAAFPILLRQTSEKTTGLALATRNALGWDPPTDPSASRYSKAIVHSPSVSDSRSNDSNDKMFRFSSKVRRSNPYPSDVFTQRDVDPSLIKVDISMQSPGDFRRKIRISRLDTLERQQTDNSDNEEIQNVAQNSCPGDPKRPRGNLSGRTRLPVD</sequence>
<feature type="region of interest" description="Disordered" evidence="1">
    <location>
        <begin position="145"/>
        <end position="186"/>
    </location>
</feature>
<protein>
    <submittedName>
        <fullName evidence="2">Uncharacterized protein</fullName>
    </submittedName>
</protein>
<feature type="region of interest" description="Disordered" evidence="1">
    <location>
        <begin position="61"/>
        <end position="112"/>
    </location>
</feature>
<accession>A0ABR1B8I5</accession>
<feature type="compositionally biased region" description="Basic and acidic residues" evidence="1">
    <location>
        <begin position="85"/>
        <end position="94"/>
    </location>
</feature>
<dbReference type="Proteomes" id="UP001359485">
    <property type="component" value="Unassembled WGS sequence"/>
</dbReference>
<reference evidence="2 3" key="1">
    <citation type="submission" date="2023-09" db="EMBL/GenBank/DDBJ databases">
        <title>Genomes of two closely related lineages of the louse Polyplax serrata with different host specificities.</title>
        <authorList>
            <person name="Martinu J."/>
            <person name="Tarabai H."/>
            <person name="Stefka J."/>
            <person name="Hypsa V."/>
        </authorList>
    </citation>
    <scope>NUCLEOTIDE SEQUENCE [LARGE SCALE GENOMIC DNA]</scope>
    <source>
        <strain evidence="2">98ZLc_SE</strain>
    </source>
</reference>
<evidence type="ECO:0000313" key="3">
    <source>
        <dbReference type="Proteomes" id="UP001359485"/>
    </source>
</evidence>
<evidence type="ECO:0000256" key="1">
    <source>
        <dbReference type="SAM" id="MobiDB-lite"/>
    </source>
</evidence>